<dbReference type="OrthoDB" id="771317at2"/>
<organism evidence="1 2">
    <name type="scientific">Pedobacter kyonggii</name>
    <dbReference type="NCBI Taxonomy" id="1926871"/>
    <lineage>
        <taxon>Bacteria</taxon>
        <taxon>Pseudomonadati</taxon>
        <taxon>Bacteroidota</taxon>
        <taxon>Sphingobacteriia</taxon>
        <taxon>Sphingobacteriales</taxon>
        <taxon>Sphingobacteriaceae</taxon>
        <taxon>Pedobacter</taxon>
    </lineage>
</organism>
<evidence type="ECO:0000313" key="2">
    <source>
        <dbReference type="Proteomes" id="UP000291819"/>
    </source>
</evidence>
<dbReference type="RefSeq" id="WP_131030755.1">
    <property type="nucleotide sequence ID" value="NZ_SIXF01000013.1"/>
</dbReference>
<dbReference type="EMBL" id="SIXF01000013">
    <property type="protein sequence ID" value="TBO41475.1"/>
    <property type="molecule type" value="Genomic_DNA"/>
</dbReference>
<dbReference type="AlphaFoldDB" id="A0A4Q9HBB2"/>
<dbReference type="Proteomes" id="UP000291819">
    <property type="component" value="Unassembled WGS sequence"/>
</dbReference>
<comment type="caution">
    <text evidence="1">The sequence shown here is derived from an EMBL/GenBank/DDBJ whole genome shotgun (WGS) entry which is preliminary data.</text>
</comment>
<protein>
    <submittedName>
        <fullName evidence="1">Uncharacterized protein</fullName>
    </submittedName>
</protein>
<accession>A0A4Q9HBB2</accession>
<keyword evidence="2" id="KW-1185">Reference proteome</keyword>
<proteinExistence type="predicted"/>
<gene>
    <name evidence="1" type="ORF">EYS08_14690</name>
</gene>
<sequence>MKEEENGINKDMQLFTDKFEPAKYKLMDNEIEVRGMKDIHRSLVGAAVIIERLGLKVSISHDGGMLSYGAFKVRNN</sequence>
<name>A0A4Q9HBB2_9SPHI</name>
<evidence type="ECO:0000313" key="1">
    <source>
        <dbReference type="EMBL" id="TBO41475.1"/>
    </source>
</evidence>
<reference evidence="1 2" key="1">
    <citation type="submission" date="2019-02" db="EMBL/GenBank/DDBJ databases">
        <title>Pedobacter kyonggii whole genome sequence analysis.</title>
        <authorList>
            <person name="Dahal R.H."/>
        </authorList>
    </citation>
    <scope>NUCLEOTIDE SEQUENCE [LARGE SCALE GENOMIC DNA]</scope>
    <source>
        <strain evidence="1 2">K-4-11-1</strain>
    </source>
</reference>